<evidence type="ECO:0000313" key="3">
    <source>
        <dbReference type="Proteomes" id="UP000007115"/>
    </source>
</evidence>
<comment type="caution">
    <text evidence="2">The sequence shown here is derived from an EMBL/GenBank/DDBJ whole genome shotgun (WGS) entry which is preliminary data.</text>
</comment>
<dbReference type="RefSeq" id="XP_013959357.1">
    <property type="nucleotide sequence ID" value="XM_014103882.1"/>
</dbReference>
<protein>
    <submittedName>
        <fullName evidence="2">Uncharacterized protein</fullName>
    </submittedName>
</protein>
<dbReference type="InParanoid" id="G9MI24"/>
<reference evidence="2 3" key="1">
    <citation type="journal article" date="2011" name="Genome Biol.">
        <title>Comparative genome sequence analysis underscores mycoparasitism as the ancestral life style of Trichoderma.</title>
        <authorList>
            <person name="Kubicek C.P."/>
            <person name="Herrera-Estrella A."/>
            <person name="Seidl-Seiboth V."/>
            <person name="Martinez D.A."/>
            <person name="Druzhinina I.S."/>
            <person name="Thon M."/>
            <person name="Zeilinger S."/>
            <person name="Casas-Flores S."/>
            <person name="Horwitz B.A."/>
            <person name="Mukherjee P.K."/>
            <person name="Mukherjee M."/>
            <person name="Kredics L."/>
            <person name="Alcaraz L.D."/>
            <person name="Aerts A."/>
            <person name="Antal Z."/>
            <person name="Atanasova L."/>
            <person name="Cervantes-Badillo M.G."/>
            <person name="Challacombe J."/>
            <person name="Chertkov O."/>
            <person name="McCluskey K."/>
            <person name="Coulpier F."/>
            <person name="Deshpande N."/>
            <person name="von Doehren H."/>
            <person name="Ebbole D.J."/>
            <person name="Esquivel-Naranjo E.U."/>
            <person name="Fekete E."/>
            <person name="Flipphi M."/>
            <person name="Glaser F."/>
            <person name="Gomez-Rodriguez E.Y."/>
            <person name="Gruber S."/>
            <person name="Han C."/>
            <person name="Henrissat B."/>
            <person name="Hermosa R."/>
            <person name="Hernandez-Onate M."/>
            <person name="Karaffa L."/>
            <person name="Kosti I."/>
            <person name="Le Crom S."/>
            <person name="Lindquist E."/>
            <person name="Lucas S."/>
            <person name="Luebeck M."/>
            <person name="Luebeck P.S."/>
            <person name="Margeot A."/>
            <person name="Metz B."/>
            <person name="Misra M."/>
            <person name="Nevalainen H."/>
            <person name="Omann M."/>
            <person name="Packer N."/>
            <person name="Perrone G."/>
            <person name="Uresti-Rivera E.E."/>
            <person name="Salamov A."/>
            <person name="Schmoll M."/>
            <person name="Seiboth B."/>
            <person name="Shapiro H."/>
            <person name="Sukno S."/>
            <person name="Tamayo-Ramos J.A."/>
            <person name="Tisch D."/>
            <person name="Wiest A."/>
            <person name="Wilkinson H.H."/>
            <person name="Zhang M."/>
            <person name="Coutinho P.M."/>
            <person name="Kenerley C.M."/>
            <person name="Monte E."/>
            <person name="Baker S.E."/>
            <person name="Grigoriev I.V."/>
        </authorList>
    </citation>
    <scope>NUCLEOTIDE SEQUENCE [LARGE SCALE GENOMIC DNA]</scope>
    <source>
        <strain evidence="3">Gv29-8 / FGSC 10586</strain>
    </source>
</reference>
<dbReference type="EMBL" id="ABDF02000003">
    <property type="protein sequence ID" value="EHK25143.1"/>
    <property type="molecule type" value="Genomic_DNA"/>
</dbReference>
<dbReference type="OrthoDB" id="4894839at2759"/>
<proteinExistence type="predicted"/>
<accession>G9MI24</accession>
<evidence type="ECO:0000256" key="1">
    <source>
        <dbReference type="SAM" id="MobiDB-lite"/>
    </source>
</evidence>
<feature type="compositionally biased region" description="Basic residues" evidence="1">
    <location>
        <begin position="48"/>
        <end position="57"/>
    </location>
</feature>
<sequence length="388" mass="43834">MASPPPTLSATVTDPLPAPLPAVPRRVQELKNGSRRKPKTRSRETTSKHPRRSRHSRWREEIISNLEDDETFNNHLAILKIVRRLPELGLHAPQLVSNNPVARTYTVKYPPHHLIHFEAEARYLHLSYREIQGIKSQLYRAVKAMYTNGLRYNIHPHRLYMYGSRTWNLNPQLFLGSVTSSDFIDTGQLDWQEQRGLVCAQIDRIFASIEIWSFQEEAARLTKYAGKEMDLATSTINEKNPVIDAAKADLTEAQAIMAEACQIIKNACAAMDRVQTISKEMYTSVIRPQIVWDRAHTRKEDAETCLKKTQVLNDRANALAQKYGSPKPYDGVGAGDTTSHPEPKPEGNVEMENGSASANDAKGLEDPLHKMELQLMDLTREKTAAFGT</sequence>
<dbReference type="AlphaFoldDB" id="G9MI24"/>
<feature type="region of interest" description="Disordered" evidence="1">
    <location>
        <begin position="321"/>
        <end position="368"/>
    </location>
</feature>
<dbReference type="HOGENOM" id="CLU_711862_0_0_1"/>
<dbReference type="eggNOG" id="ENOG502RM0P">
    <property type="taxonomic scope" value="Eukaryota"/>
</dbReference>
<name>G9MI24_HYPVG</name>
<dbReference type="Proteomes" id="UP000007115">
    <property type="component" value="Unassembled WGS sequence"/>
</dbReference>
<organism evidence="2 3">
    <name type="scientific">Hypocrea virens (strain Gv29-8 / FGSC 10586)</name>
    <name type="common">Gliocladium virens</name>
    <name type="synonym">Trichoderma virens</name>
    <dbReference type="NCBI Taxonomy" id="413071"/>
    <lineage>
        <taxon>Eukaryota</taxon>
        <taxon>Fungi</taxon>
        <taxon>Dikarya</taxon>
        <taxon>Ascomycota</taxon>
        <taxon>Pezizomycotina</taxon>
        <taxon>Sordariomycetes</taxon>
        <taxon>Hypocreomycetidae</taxon>
        <taxon>Hypocreales</taxon>
        <taxon>Hypocreaceae</taxon>
        <taxon>Trichoderma</taxon>
    </lineage>
</organism>
<dbReference type="OMA" id="VRYNIYP"/>
<dbReference type="VEuPathDB" id="FungiDB:TRIVIDRAFT_198143"/>
<evidence type="ECO:0000313" key="2">
    <source>
        <dbReference type="EMBL" id="EHK25143.1"/>
    </source>
</evidence>
<gene>
    <name evidence="2" type="ORF">TRIVIDRAFT_198143</name>
</gene>
<feature type="region of interest" description="Disordered" evidence="1">
    <location>
        <begin position="1"/>
        <end position="57"/>
    </location>
</feature>
<dbReference type="GeneID" id="25790017"/>
<keyword evidence="3" id="KW-1185">Reference proteome</keyword>